<evidence type="ECO:0000313" key="1">
    <source>
        <dbReference type="Ensembl" id="ENSCAFP00040014933.1"/>
    </source>
</evidence>
<reference evidence="1" key="2">
    <citation type="submission" date="2025-08" db="UniProtKB">
        <authorList>
            <consortium name="Ensembl"/>
        </authorList>
    </citation>
    <scope>IDENTIFICATION</scope>
</reference>
<organism evidence="1 2">
    <name type="scientific">Canis lupus familiaris</name>
    <name type="common">Dog</name>
    <name type="synonym">Canis familiaris</name>
    <dbReference type="NCBI Taxonomy" id="9615"/>
    <lineage>
        <taxon>Eukaryota</taxon>
        <taxon>Metazoa</taxon>
        <taxon>Chordata</taxon>
        <taxon>Craniata</taxon>
        <taxon>Vertebrata</taxon>
        <taxon>Euteleostomi</taxon>
        <taxon>Mammalia</taxon>
        <taxon>Eutheria</taxon>
        <taxon>Laurasiatheria</taxon>
        <taxon>Carnivora</taxon>
        <taxon>Caniformia</taxon>
        <taxon>Canidae</taxon>
        <taxon>Canis</taxon>
    </lineage>
</organism>
<sequence length="333" mass="36501">MPASPPSQCHHIWQLSPGSRSDPQLTCWVWGRGTWKVMPVSFPFSSEMTLPTALVAPVEARMMFWAAPWPSCHSFPEGPSTVFWVAVMAWMVVMDAEVVMDDFGQRSQAVGDAGGIADNLEGVVILLMVHAHHKHGGISRRSRDDDPLGPALQGIPSLLHGGEDPSGLHKILSTSITPFDIGGILLLEDGDGLPIDDKFPILSLDCAMEFAVGRIILEHVHHVIEVNEVVIDGYKIHFARVKSSPGDQAPNTAKSIHSNLHHHVSGTRLALHRKMWLSIERGGAESLYSPIDEHLGCFHILAIVNKAAINERMLISLQNPVFISFAYIPRNGI</sequence>
<proteinExistence type="predicted"/>
<evidence type="ECO:0000313" key="2">
    <source>
        <dbReference type="Proteomes" id="UP000694542"/>
    </source>
</evidence>
<protein>
    <submittedName>
        <fullName evidence="1">Uncharacterized protein</fullName>
    </submittedName>
</protein>
<dbReference type="AlphaFoldDB" id="A0A8C0S2R0"/>
<reference evidence="1" key="1">
    <citation type="submission" date="2018-10" db="EMBL/GenBank/DDBJ databases">
        <title>De novo assembly of a Great Dane genome.</title>
        <authorList>
            <person name="Kidd J.M."/>
            <person name="Pendleton A.L."/>
            <person name="Shen F."/>
            <person name="Emery S."/>
        </authorList>
    </citation>
    <scope>NUCLEOTIDE SEQUENCE [LARGE SCALE GENOMIC DNA]</scope>
    <source>
        <strain evidence="1">Great Dane</strain>
    </source>
</reference>
<accession>A0A8C0S2R0</accession>
<dbReference type="Ensembl" id="ENSCAFT00040017224.1">
    <property type="protein sequence ID" value="ENSCAFP00040014933.1"/>
    <property type="gene ID" value="ENSCAFG00040009316.1"/>
</dbReference>
<dbReference type="Proteomes" id="UP000694542">
    <property type="component" value="Chromosome 8"/>
</dbReference>
<name>A0A8C0S2R0_CANLF</name>